<organism evidence="6 7">
    <name type="scientific">Triparma columacea</name>
    <dbReference type="NCBI Taxonomy" id="722753"/>
    <lineage>
        <taxon>Eukaryota</taxon>
        <taxon>Sar</taxon>
        <taxon>Stramenopiles</taxon>
        <taxon>Ochrophyta</taxon>
        <taxon>Bolidophyceae</taxon>
        <taxon>Parmales</taxon>
        <taxon>Triparmaceae</taxon>
        <taxon>Triparma</taxon>
    </lineage>
</organism>
<gene>
    <name evidence="6" type="ORF">TrCOL_g2581</name>
</gene>
<reference evidence="7" key="1">
    <citation type="journal article" date="2023" name="Commun. Biol.">
        <title>Genome analysis of Parmales, the sister group of diatoms, reveals the evolutionary specialization of diatoms from phago-mixotrophs to photoautotrophs.</title>
        <authorList>
            <person name="Ban H."/>
            <person name="Sato S."/>
            <person name="Yoshikawa S."/>
            <person name="Yamada K."/>
            <person name="Nakamura Y."/>
            <person name="Ichinomiya M."/>
            <person name="Sato N."/>
            <person name="Blanc-Mathieu R."/>
            <person name="Endo H."/>
            <person name="Kuwata A."/>
            <person name="Ogata H."/>
        </authorList>
    </citation>
    <scope>NUCLEOTIDE SEQUENCE [LARGE SCALE GENOMIC DNA]</scope>
</reference>
<feature type="region of interest" description="Disordered" evidence="4">
    <location>
        <begin position="364"/>
        <end position="393"/>
    </location>
</feature>
<dbReference type="InterPro" id="IPR001487">
    <property type="entry name" value="Bromodomain"/>
</dbReference>
<evidence type="ECO:0000256" key="3">
    <source>
        <dbReference type="SAM" id="Coils"/>
    </source>
</evidence>
<evidence type="ECO:0000256" key="1">
    <source>
        <dbReference type="ARBA" id="ARBA00023117"/>
    </source>
</evidence>
<evidence type="ECO:0000256" key="2">
    <source>
        <dbReference type="PROSITE-ProRule" id="PRU00035"/>
    </source>
</evidence>
<proteinExistence type="predicted"/>
<dbReference type="AlphaFoldDB" id="A0A9W7L558"/>
<dbReference type="CDD" id="cd04369">
    <property type="entry name" value="Bromodomain"/>
    <property type="match status" value="1"/>
</dbReference>
<feature type="compositionally biased region" description="Basic and acidic residues" evidence="4">
    <location>
        <begin position="367"/>
        <end position="393"/>
    </location>
</feature>
<comment type="caution">
    <text evidence="6">The sequence shown here is derived from an EMBL/GenBank/DDBJ whole genome shotgun (WGS) entry which is preliminary data.</text>
</comment>
<evidence type="ECO:0000256" key="4">
    <source>
        <dbReference type="SAM" id="MobiDB-lite"/>
    </source>
</evidence>
<name>A0A9W7L558_9STRA</name>
<keyword evidence="7" id="KW-1185">Reference proteome</keyword>
<evidence type="ECO:0000313" key="7">
    <source>
        <dbReference type="Proteomes" id="UP001165065"/>
    </source>
</evidence>
<dbReference type="Pfam" id="PF00439">
    <property type="entry name" value="Bromodomain"/>
    <property type="match status" value="1"/>
</dbReference>
<dbReference type="SMART" id="SM00297">
    <property type="entry name" value="BROMO"/>
    <property type="match status" value="1"/>
</dbReference>
<keyword evidence="3" id="KW-0175">Coiled coil</keyword>
<evidence type="ECO:0000313" key="6">
    <source>
        <dbReference type="EMBL" id="GMI33131.1"/>
    </source>
</evidence>
<dbReference type="Gene3D" id="1.20.920.10">
    <property type="entry name" value="Bromodomain-like"/>
    <property type="match status" value="1"/>
</dbReference>
<feature type="coiled-coil region" evidence="3">
    <location>
        <begin position="170"/>
        <end position="210"/>
    </location>
</feature>
<evidence type="ECO:0000259" key="5">
    <source>
        <dbReference type="PROSITE" id="PS50014"/>
    </source>
</evidence>
<dbReference type="OrthoDB" id="1742084at2759"/>
<dbReference type="Proteomes" id="UP001165065">
    <property type="component" value="Unassembled WGS sequence"/>
</dbReference>
<protein>
    <recommendedName>
        <fullName evidence="5">Bromo domain-containing protein</fullName>
    </recommendedName>
</protein>
<feature type="domain" description="Bromo" evidence="5">
    <location>
        <begin position="255"/>
        <end position="329"/>
    </location>
</feature>
<sequence>MTSVPMDVDTVDTVDTSEPTAMDSIISFYTSANPYNPLKGKKQGGKGQPEPTFHCLLPGDLRVNPDPNYHYVSGDLRGYHDSWASSSVLGQSLGPLLPRTTPPESLVLRPRMSKSLKTQEMDRRLFAGRDDHLSPRQKYDIYMENVALTLQRQVVVKKKEDEEEKVKQNKVAINLALSNEERELAMLKEREGQLQLQAEMEERRRQAQAELGGMAVFGGKVNREKVKKAMEDQELIKATSVVLKEFIDQIYRLQFGAAKINPFRQELGEDFFKLYPEYREKCPLPMDLVKMKDKNEGLLYGVDLKSILTDCQLMVDNAMNWNKKGDTVYTAAEQLGTIDIPRLVREVCVPKLKEVKKKFKKMKKEKLKKEKERKEENAKEEAANELKRMDAAS</sequence>
<dbReference type="EMBL" id="BRYA01000027">
    <property type="protein sequence ID" value="GMI33131.1"/>
    <property type="molecule type" value="Genomic_DNA"/>
</dbReference>
<dbReference type="PROSITE" id="PS50014">
    <property type="entry name" value="BROMODOMAIN_2"/>
    <property type="match status" value="1"/>
</dbReference>
<keyword evidence="1 2" id="KW-0103">Bromodomain</keyword>
<dbReference type="InterPro" id="IPR036427">
    <property type="entry name" value="Bromodomain-like_sf"/>
</dbReference>
<accession>A0A9W7L558</accession>
<dbReference type="SUPFAM" id="SSF47370">
    <property type="entry name" value="Bromodomain"/>
    <property type="match status" value="1"/>
</dbReference>